<dbReference type="EMBL" id="VCAZ01000226">
    <property type="protein sequence ID" value="TTK16473.1"/>
    <property type="molecule type" value="Genomic_DNA"/>
</dbReference>
<comment type="caution">
    <text evidence="3">The sequence shown here is derived from an EMBL/GenBank/DDBJ whole genome shotgun (WGS) entry which is preliminary data.</text>
</comment>
<feature type="signal peptide" evidence="2">
    <location>
        <begin position="1"/>
        <end position="21"/>
    </location>
</feature>
<reference evidence="3 4" key="1">
    <citation type="journal article" date="2019" name="Genome Biol. Evol.">
        <title>Whole-Genome Sequencing of the Giant Devil Catfish, Bagarius yarrelli.</title>
        <authorList>
            <person name="Jiang W."/>
            <person name="Lv Y."/>
            <person name="Cheng L."/>
            <person name="Yang K."/>
            <person name="Chao B."/>
            <person name="Wang X."/>
            <person name="Li Y."/>
            <person name="Pan X."/>
            <person name="You X."/>
            <person name="Zhang Y."/>
            <person name="Yang J."/>
            <person name="Li J."/>
            <person name="Zhang X."/>
            <person name="Liu S."/>
            <person name="Sun C."/>
            <person name="Yang J."/>
            <person name="Shi Q."/>
        </authorList>
    </citation>
    <scope>NUCLEOTIDE SEQUENCE [LARGE SCALE GENOMIC DNA]</scope>
    <source>
        <strain evidence="3">JWS20170419001</strain>
        <tissue evidence="3">Muscle</tissue>
    </source>
</reference>
<evidence type="ECO:0000256" key="1">
    <source>
        <dbReference type="SAM" id="MobiDB-lite"/>
    </source>
</evidence>
<keyword evidence="2" id="KW-0732">Signal</keyword>
<dbReference type="Proteomes" id="UP000319801">
    <property type="component" value="Unassembled WGS sequence"/>
</dbReference>
<evidence type="ECO:0000313" key="4">
    <source>
        <dbReference type="Proteomes" id="UP000319801"/>
    </source>
</evidence>
<proteinExistence type="predicted"/>
<keyword evidence="4" id="KW-1185">Reference proteome</keyword>
<dbReference type="AlphaFoldDB" id="A0A556VC56"/>
<feature type="region of interest" description="Disordered" evidence="1">
    <location>
        <begin position="103"/>
        <end position="124"/>
    </location>
</feature>
<accession>A0A556VC56</accession>
<evidence type="ECO:0000256" key="2">
    <source>
        <dbReference type="SAM" id="SignalP"/>
    </source>
</evidence>
<feature type="chain" id="PRO_5021933760" evidence="2">
    <location>
        <begin position="22"/>
        <end position="215"/>
    </location>
</feature>
<organism evidence="3 4">
    <name type="scientific">Bagarius yarrelli</name>
    <name type="common">Goonch</name>
    <name type="synonym">Bagrus yarrelli</name>
    <dbReference type="NCBI Taxonomy" id="175774"/>
    <lineage>
        <taxon>Eukaryota</taxon>
        <taxon>Metazoa</taxon>
        <taxon>Chordata</taxon>
        <taxon>Craniata</taxon>
        <taxon>Vertebrata</taxon>
        <taxon>Euteleostomi</taxon>
        <taxon>Actinopterygii</taxon>
        <taxon>Neopterygii</taxon>
        <taxon>Teleostei</taxon>
        <taxon>Ostariophysi</taxon>
        <taxon>Siluriformes</taxon>
        <taxon>Sisoridae</taxon>
        <taxon>Sisorinae</taxon>
        <taxon>Bagarius</taxon>
    </lineage>
</organism>
<protein>
    <submittedName>
        <fullName evidence="3">Uncharacterized protein</fullName>
    </submittedName>
</protein>
<sequence>MKWACLFVCVNLSFDSSPALSNTWHVSGSRENYWKRFNPVIRKRTKIQQELNPQLNIESFSLTLIHTPANKGSNTGESTQQLEAPFFHLSRMSTAGNSCINKHEQKKLSSAHRNSKKPQPPGFIRKISDTIDLDGLLTCIIGYYKVCNPAENLRQTQPSCEEFLIMSQSSCTEIQWEISISLNAAGEKLLSLREEETPLGRNLWVKRGNSYVSSL</sequence>
<evidence type="ECO:0000313" key="3">
    <source>
        <dbReference type="EMBL" id="TTK16473.1"/>
    </source>
</evidence>
<gene>
    <name evidence="3" type="ORF">Baya_15582</name>
</gene>
<name>A0A556VC56_BAGYA</name>